<dbReference type="Gene3D" id="2.60.40.10">
    <property type="entry name" value="Immunoglobulins"/>
    <property type="match status" value="1"/>
</dbReference>
<evidence type="ECO:0000256" key="2">
    <source>
        <dbReference type="SAM" id="Phobius"/>
    </source>
</evidence>
<dbReference type="Pfam" id="PF13927">
    <property type="entry name" value="Ig_3"/>
    <property type="match status" value="1"/>
</dbReference>
<dbReference type="InterPro" id="IPR013783">
    <property type="entry name" value="Ig-like_fold"/>
</dbReference>
<dbReference type="InterPro" id="IPR056256">
    <property type="entry name" value="CILP-1/2_b-sand_dom2"/>
</dbReference>
<feature type="region of interest" description="Disordered" evidence="1">
    <location>
        <begin position="91"/>
        <end position="127"/>
    </location>
</feature>
<dbReference type="SMART" id="SM00408">
    <property type="entry name" value="IGc2"/>
    <property type="match status" value="1"/>
</dbReference>
<protein>
    <submittedName>
        <fullName evidence="3">Uncharacterized protein</fullName>
    </submittedName>
</protein>
<gene>
    <name evidence="3" type="ORF">OFUS_LOCUS20003</name>
</gene>
<accession>A0A8J1U756</accession>
<evidence type="ECO:0000256" key="1">
    <source>
        <dbReference type="SAM" id="MobiDB-lite"/>
    </source>
</evidence>
<keyword evidence="4" id="KW-1185">Reference proteome</keyword>
<comment type="caution">
    <text evidence="3">The sequence shown here is derived from an EMBL/GenBank/DDBJ whole genome shotgun (WGS) entry which is preliminary data.</text>
</comment>
<organism evidence="3 4">
    <name type="scientific">Owenia fusiformis</name>
    <name type="common">Polychaete worm</name>
    <dbReference type="NCBI Taxonomy" id="6347"/>
    <lineage>
        <taxon>Eukaryota</taxon>
        <taxon>Metazoa</taxon>
        <taxon>Spiralia</taxon>
        <taxon>Lophotrochozoa</taxon>
        <taxon>Annelida</taxon>
        <taxon>Polychaeta</taxon>
        <taxon>Sedentaria</taxon>
        <taxon>Canalipalpata</taxon>
        <taxon>Sabellida</taxon>
        <taxon>Oweniida</taxon>
        <taxon>Oweniidae</taxon>
        <taxon>Owenia</taxon>
    </lineage>
</organism>
<dbReference type="CDD" id="cd00096">
    <property type="entry name" value="Ig"/>
    <property type="match status" value="1"/>
</dbReference>
<dbReference type="SUPFAM" id="SSF82895">
    <property type="entry name" value="TSP-1 type 1 repeat"/>
    <property type="match status" value="1"/>
</dbReference>
<feature type="transmembrane region" description="Helical" evidence="2">
    <location>
        <begin position="162"/>
        <end position="187"/>
    </location>
</feature>
<dbReference type="AlphaFoldDB" id="A0A8J1U756"/>
<keyword evidence="2" id="KW-1133">Transmembrane helix</keyword>
<dbReference type="PROSITE" id="PS50835">
    <property type="entry name" value="IG_LIKE"/>
    <property type="match status" value="1"/>
</dbReference>
<dbReference type="PANTHER" id="PTHR15031">
    <property type="entry name" value="CARTILAGE INTERMEDIATE LAYER PROTEIN CLIP"/>
    <property type="match status" value="1"/>
</dbReference>
<dbReference type="InterPro" id="IPR000884">
    <property type="entry name" value="TSP1_rpt"/>
</dbReference>
<evidence type="ECO:0000313" key="3">
    <source>
        <dbReference type="EMBL" id="CAH1795468.1"/>
    </source>
</evidence>
<keyword evidence="2" id="KW-0472">Membrane</keyword>
<dbReference type="Pfam" id="PF23591">
    <property type="entry name" value="CILP"/>
    <property type="match status" value="1"/>
</dbReference>
<dbReference type="SUPFAM" id="SSF48726">
    <property type="entry name" value="Immunoglobulin"/>
    <property type="match status" value="1"/>
</dbReference>
<dbReference type="InterPro" id="IPR036179">
    <property type="entry name" value="Ig-like_dom_sf"/>
</dbReference>
<feature type="compositionally biased region" description="Basic and acidic residues" evidence="1">
    <location>
        <begin position="97"/>
        <end position="108"/>
    </location>
</feature>
<dbReference type="EMBL" id="CAIIXF020000009">
    <property type="protein sequence ID" value="CAH1795468.1"/>
    <property type="molecule type" value="Genomic_DNA"/>
</dbReference>
<dbReference type="Pfam" id="PF23708">
    <property type="entry name" value="CILP_5th"/>
    <property type="match status" value="1"/>
</dbReference>
<dbReference type="InterPro" id="IPR007110">
    <property type="entry name" value="Ig-like_dom"/>
</dbReference>
<dbReference type="InterPro" id="IPR056255">
    <property type="entry name" value="CILP-1/2_dom"/>
</dbReference>
<proteinExistence type="predicted"/>
<name>A0A8J1U756_OWEFU</name>
<reference evidence="3" key="1">
    <citation type="submission" date="2022-03" db="EMBL/GenBank/DDBJ databases">
        <authorList>
            <person name="Martin C."/>
        </authorList>
    </citation>
    <scope>NUCLEOTIDE SEQUENCE</scope>
</reference>
<dbReference type="Gene3D" id="2.20.100.10">
    <property type="entry name" value="Thrombospondin type-1 (TSP1) repeat"/>
    <property type="match status" value="1"/>
</dbReference>
<dbReference type="InterPro" id="IPR039675">
    <property type="entry name" value="CILP1/CILP2"/>
</dbReference>
<feature type="region of interest" description="Disordered" evidence="1">
    <location>
        <begin position="194"/>
        <end position="255"/>
    </location>
</feature>
<dbReference type="InterPro" id="IPR056258">
    <property type="entry name" value="CILP-1/2_C"/>
</dbReference>
<dbReference type="OrthoDB" id="9929167at2759"/>
<evidence type="ECO:0000313" key="4">
    <source>
        <dbReference type="Proteomes" id="UP000749559"/>
    </source>
</evidence>
<dbReference type="SMART" id="SM00209">
    <property type="entry name" value="TSP1"/>
    <property type="match status" value="1"/>
</dbReference>
<dbReference type="PANTHER" id="PTHR15031:SF6">
    <property type="entry name" value="CARTILAGE INTERMEDIATE LAYER PROTEIN 1-LIKE ISOFORM X1"/>
    <property type="match status" value="1"/>
</dbReference>
<dbReference type="InterPro" id="IPR003598">
    <property type="entry name" value="Ig_sub2"/>
</dbReference>
<keyword evidence="2" id="KW-0812">Transmembrane</keyword>
<dbReference type="PROSITE" id="PS50092">
    <property type="entry name" value="TSP1"/>
    <property type="match status" value="1"/>
</dbReference>
<sequence>MAFNNRAFEGDSYGPSAYKNSHFHQNYPQSGVVGVHDPDYLTMVPAPLPYDRQNNAGTKQWESKIGKRGNKVVDHTYEEIPANQNPAIYQSRFSDTSYRRESQGDRQRGYGNISQMRQFEVPPPPPYQTKTYGDPSFVQLPHSPSSASLLSRVNPRSRSCKITMVVLLCLALLVAGVIIGLFVSGALNHMSDNEEHSTTMRSLTTTAPSTASSELPGPSSSDSGLSPSTSSPSVSTVTMTTESTKDSSTESPPGSGEVIYGQWTNWVQWSDCSSTCGQGVRNRTRVCKKSSPTDLDCPGNKEDLGMCNLGNCPNCSMECSGSFIQDDCLACHCPFNDPRTIRILNTKMTPLEGATISRQEVGYDILATTDKNGSATVKNACIGDKYVIKKEHYLDATVEITSDLNYEVVITTRARVNMKLHPQDAVALLGDDLTLSCFASGTTPSDTYQWLRNGVLLAKKSNNSTLVLRNVGKQDAGQYSCMVESAFSVAMSRPALVRVKENGYDFCDHQPKEHIKLLPNDCPQDGSHKYNVGQCGGNSCAGEKTESDASYCCGPIKQDSRQISCNGYSLDISVVLECGCIVCNQVNTSNGLITERKEVTFSGRVFDMSNPTVPFRVGEVHFYDEKVTSSFFGYFQIKIPSGTNRIVLNFKNDLEHRFLEGTKVFNIPSDFAGTLYKEIPLMTKSKATVLNLSAKEENRIPLANSSVENRPLAEVLIAPNTFYTDTGDAYHGNVTASVLFIDPRDSTSFENIVGDLTYIDNNGNVGALQTFGMLNLDFKDDKGNPLGIQGEVHMAIDANFIGAQHGDTSVKLWSMNPTSGRWEFESNMIRGTKADPHKRDQANYDSTFFIGNVVITDRYWFNFDDDQLNYCFVKIKTFSDATLSMELPWSVDNEATVIAIDPTKTGQWAQVTTGSMSYDSNTDISSRDDCIMTICGNGSFTGYVMVNHPDGPFNASTDIGGKTPPNTVVEITTTSLGNDTNQVNYDRVINTTVKPLTDNYGPIYHFQDGYCRDQNSFFCKSCFDDDWVIPDCQPCDSWYCSYPASKAFHYCAANVLPSYYVFHQELANYEYTVCEEILQCITTPEFVWYPKHEAKIWAWYIKIKVEYEFESVVRAVSEGGKHIKTQGHIYGIREATTREKTTCLEFKGSGDIYVTSHDKEDETLVSIDVQGTDCQIESILPDLQTYQVTPSSGIFGFQLPSRYTSSGDSTGIYFSSHDYIDNASREAKARCECGDIQLGSPICSEYNPNAGVGLTVRCMAIP</sequence>
<feature type="compositionally biased region" description="Low complexity" evidence="1">
    <location>
        <begin position="202"/>
        <end position="242"/>
    </location>
</feature>
<dbReference type="SMART" id="SM00409">
    <property type="entry name" value="IG"/>
    <property type="match status" value="1"/>
</dbReference>
<dbReference type="Pfam" id="PF00090">
    <property type="entry name" value="TSP_1"/>
    <property type="match status" value="1"/>
</dbReference>
<dbReference type="InterPro" id="IPR003599">
    <property type="entry name" value="Ig_sub"/>
</dbReference>
<dbReference type="Pfam" id="PF23599">
    <property type="entry name" value="CILP_C"/>
    <property type="match status" value="1"/>
</dbReference>
<dbReference type="InterPro" id="IPR036383">
    <property type="entry name" value="TSP1_rpt_sf"/>
</dbReference>
<dbReference type="Proteomes" id="UP000749559">
    <property type="component" value="Unassembled WGS sequence"/>
</dbReference>